<dbReference type="KEGG" id="hbs:IPV69_08170"/>
<dbReference type="Proteomes" id="UP000593765">
    <property type="component" value="Chromosome"/>
</dbReference>
<sequence>MRIPRTIRWLFILIALVFGWLAGGYLQETRAEREWQQERLRQHTAPATRPDSRGGPATSPAD</sequence>
<gene>
    <name evidence="2" type="ORF">IPV69_08170</name>
</gene>
<evidence type="ECO:0000313" key="2">
    <source>
        <dbReference type="EMBL" id="QOV91318.1"/>
    </source>
</evidence>
<dbReference type="AlphaFoldDB" id="A0A7M2X0P3"/>
<proteinExistence type="predicted"/>
<reference evidence="2 3" key="1">
    <citation type="submission" date="2020-10" db="EMBL/GenBank/DDBJ databases">
        <title>Wide distribution of Phycisphaera-like planctomycetes from WD2101 soil group in peatlands and genome analysis of the first cultivated representative.</title>
        <authorList>
            <person name="Dedysh S.N."/>
            <person name="Beletsky A.V."/>
            <person name="Ivanova A."/>
            <person name="Kulichevskaya I.S."/>
            <person name="Suzina N.E."/>
            <person name="Philippov D.A."/>
            <person name="Rakitin A.L."/>
            <person name="Mardanov A.V."/>
            <person name="Ravin N.V."/>
        </authorList>
    </citation>
    <scope>NUCLEOTIDE SEQUENCE [LARGE SCALE GENOMIC DNA]</scope>
    <source>
        <strain evidence="2 3">M1803</strain>
    </source>
</reference>
<feature type="region of interest" description="Disordered" evidence="1">
    <location>
        <begin position="36"/>
        <end position="62"/>
    </location>
</feature>
<organism evidence="2 3">
    <name type="scientific">Humisphaera borealis</name>
    <dbReference type="NCBI Taxonomy" id="2807512"/>
    <lineage>
        <taxon>Bacteria</taxon>
        <taxon>Pseudomonadati</taxon>
        <taxon>Planctomycetota</taxon>
        <taxon>Phycisphaerae</taxon>
        <taxon>Tepidisphaerales</taxon>
        <taxon>Tepidisphaeraceae</taxon>
        <taxon>Humisphaera</taxon>
    </lineage>
</organism>
<dbReference type="RefSeq" id="WP_206294545.1">
    <property type="nucleotide sequence ID" value="NZ_CP063458.1"/>
</dbReference>
<evidence type="ECO:0000256" key="1">
    <source>
        <dbReference type="SAM" id="MobiDB-lite"/>
    </source>
</evidence>
<evidence type="ECO:0000313" key="3">
    <source>
        <dbReference type="Proteomes" id="UP000593765"/>
    </source>
</evidence>
<protein>
    <submittedName>
        <fullName evidence="2">Uncharacterized protein</fullName>
    </submittedName>
</protein>
<keyword evidence="3" id="KW-1185">Reference proteome</keyword>
<accession>A0A7M2X0P3</accession>
<dbReference type="EMBL" id="CP063458">
    <property type="protein sequence ID" value="QOV91318.1"/>
    <property type="molecule type" value="Genomic_DNA"/>
</dbReference>
<name>A0A7M2X0P3_9BACT</name>